<protein>
    <submittedName>
        <fullName evidence="2">Uncharacterized protein</fullName>
    </submittedName>
</protein>
<gene>
    <name evidence="2" type="ORF">ANME2D_02163</name>
</gene>
<organism evidence="2 3">
    <name type="scientific">Candidatus Methanoperedens nitratireducens</name>
    <dbReference type="NCBI Taxonomy" id="1392998"/>
    <lineage>
        <taxon>Archaea</taxon>
        <taxon>Methanobacteriati</taxon>
        <taxon>Methanobacteriota</taxon>
        <taxon>Stenosarchaea group</taxon>
        <taxon>Methanomicrobia</taxon>
        <taxon>Methanosarcinales</taxon>
        <taxon>ANME-2 cluster</taxon>
        <taxon>Candidatus Methanoperedentaceae</taxon>
        <taxon>Candidatus Methanoperedens</taxon>
    </lineage>
</organism>
<keyword evidence="1" id="KW-0812">Transmembrane</keyword>
<reference evidence="2 3" key="1">
    <citation type="journal article" date="2013" name="Nature">
        <title>Anaerobic oxidation of methane coupled to nitrate reduction in a novel archaeal lineage.</title>
        <authorList>
            <person name="Haroon M.F."/>
            <person name="Hu S."/>
            <person name="Shi Y."/>
            <person name="Imelfort M."/>
            <person name="Keller J."/>
            <person name="Hugenholtz P."/>
            <person name="Yuan Z."/>
            <person name="Tyson G.W."/>
        </authorList>
    </citation>
    <scope>NUCLEOTIDE SEQUENCE [LARGE SCALE GENOMIC DNA]</scope>
    <source>
        <strain evidence="2 3">ANME-2d</strain>
    </source>
</reference>
<evidence type="ECO:0000256" key="1">
    <source>
        <dbReference type="SAM" id="Phobius"/>
    </source>
</evidence>
<keyword evidence="1" id="KW-0472">Membrane</keyword>
<proteinExistence type="predicted"/>
<name>A0A062V4D6_9EURY</name>
<dbReference type="AlphaFoldDB" id="A0A062V4D6"/>
<evidence type="ECO:0000313" key="3">
    <source>
        <dbReference type="Proteomes" id="UP000027153"/>
    </source>
</evidence>
<feature type="transmembrane region" description="Helical" evidence="1">
    <location>
        <begin position="96"/>
        <end position="118"/>
    </location>
</feature>
<accession>A0A062V4D6</accession>
<keyword evidence="3" id="KW-1185">Reference proteome</keyword>
<dbReference type="Proteomes" id="UP000027153">
    <property type="component" value="Unassembled WGS sequence"/>
</dbReference>
<evidence type="ECO:0000313" key="2">
    <source>
        <dbReference type="EMBL" id="KCZ71433.1"/>
    </source>
</evidence>
<dbReference type="EMBL" id="JMIY01000005">
    <property type="protein sequence ID" value="KCZ71433.1"/>
    <property type="molecule type" value="Genomic_DNA"/>
</dbReference>
<comment type="caution">
    <text evidence="2">The sequence shown here is derived from an EMBL/GenBank/DDBJ whole genome shotgun (WGS) entry which is preliminary data.</text>
</comment>
<sequence>MINSLLQYKPQMNADKRRYMMGKSAFIGVYLRFLISRIWHHKDDFAPQRTQRAQSVIATFANFAPWYEKVKYISHLRLGCGSANINNELVRTRYELGLMSSFKFVLSSLLIVFFIVIYEPVHSRLCGEEFREPGSVN</sequence>
<keyword evidence="1" id="KW-1133">Transmembrane helix</keyword>